<gene>
    <name evidence="1" type="ORF">DSCW_17590</name>
</gene>
<organism evidence="1 2">
    <name type="scientific">Desulfosarcina widdelii</name>
    <dbReference type="NCBI Taxonomy" id="947919"/>
    <lineage>
        <taxon>Bacteria</taxon>
        <taxon>Pseudomonadati</taxon>
        <taxon>Thermodesulfobacteriota</taxon>
        <taxon>Desulfobacteria</taxon>
        <taxon>Desulfobacterales</taxon>
        <taxon>Desulfosarcinaceae</taxon>
        <taxon>Desulfosarcina</taxon>
    </lineage>
</organism>
<keyword evidence="2" id="KW-1185">Reference proteome</keyword>
<dbReference type="AlphaFoldDB" id="A0A5K7YX43"/>
<evidence type="ECO:0000313" key="1">
    <source>
        <dbReference type="EMBL" id="BBO74342.1"/>
    </source>
</evidence>
<reference evidence="1 2" key="1">
    <citation type="submission" date="2019-11" db="EMBL/GenBank/DDBJ databases">
        <title>Comparative genomics of hydrocarbon-degrading Desulfosarcina strains.</title>
        <authorList>
            <person name="Watanabe M."/>
            <person name="Kojima H."/>
            <person name="Fukui M."/>
        </authorList>
    </citation>
    <scope>NUCLEOTIDE SEQUENCE [LARGE SCALE GENOMIC DNA]</scope>
    <source>
        <strain evidence="1 2">PP31</strain>
    </source>
</reference>
<name>A0A5K7YX43_9BACT</name>
<accession>A0A5K7YX43</accession>
<dbReference type="EMBL" id="AP021875">
    <property type="protein sequence ID" value="BBO74342.1"/>
    <property type="molecule type" value="Genomic_DNA"/>
</dbReference>
<dbReference type="KEGG" id="dwd:DSCW_17590"/>
<evidence type="ECO:0000313" key="2">
    <source>
        <dbReference type="Proteomes" id="UP000427769"/>
    </source>
</evidence>
<protein>
    <submittedName>
        <fullName evidence="1">Uncharacterized protein</fullName>
    </submittedName>
</protein>
<dbReference type="Proteomes" id="UP000427769">
    <property type="component" value="Chromosome"/>
</dbReference>
<sequence>MGTEQMDTDDLSDEAYAIIVHAAKACDTLKTELGVLSYDCENEDAWLEKVQTRLNAIAKDPDEFVEYWNLEEEEGIDASQMKRIVQKLSRRVDAIRCQ</sequence>
<proteinExistence type="predicted"/>